<protein>
    <submittedName>
        <fullName evidence="2">YpbB</fullName>
    </submittedName>
</protein>
<evidence type="ECO:0000313" key="3">
    <source>
        <dbReference type="Proteomes" id="UP000032552"/>
    </source>
</evidence>
<evidence type="ECO:0000259" key="1">
    <source>
        <dbReference type="Pfam" id="PF14493"/>
    </source>
</evidence>
<comment type="caution">
    <text evidence="2">The sequence shown here is derived from an EMBL/GenBank/DDBJ whole genome shotgun (WGS) entry which is preliminary data.</text>
</comment>
<dbReference type="AlphaFoldDB" id="A0A0C9NY09"/>
<dbReference type="InterPro" id="IPR029491">
    <property type="entry name" value="Helicase_HTH"/>
</dbReference>
<feature type="domain" description="Helicase Helix-turn-helix" evidence="1">
    <location>
        <begin position="230"/>
        <end position="312"/>
    </location>
</feature>
<dbReference type="Proteomes" id="UP000032552">
    <property type="component" value="Unassembled WGS sequence"/>
</dbReference>
<dbReference type="Pfam" id="PF14493">
    <property type="entry name" value="HTH_40"/>
    <property type="match status" value="1"/>
</dbReference>
<dbReference type="RefSeq" id="WP_045625001.1">
    <property type="nucleotide sequence ID" value="NZ_BAYM01000089.1"/>
</dbReference>
<proteinExistence type="predicted"/>
<organism evidence="2 3">
    <name type="scientific">Lacticaseibacillus paracasei NRIC 0644</name>
    <dbReference type="NCBI Taxonomy" id="1435038"/>
    <lineage>
        <taxon>Bacteria</taxon>
        <taxon>Bacillati</taxon>
        <taxon>Bacillota</taxon>
        <taxon>Bacilli</taxon>
        <taxon>Lactobacillales</taxon>
        <taxon>Lactobacillaceae</taxon>
        <taxon>Lacticaseibacillus</taxon>
    </lineage>
</organism>
<reference evidence="3" key="1">
    <citation type="submission" date="2014-05" db="EMBL/GenBank/DDBJ databases">
        <title>Whole genome sequencing of Lactobacillus casei NRIC0644.</title>
        <authorList>
            <person name="Atarashi H."/>
            <person name="Yoshida Y."/>
            <person name="Fujimura S."/>
            <person name="Tanaka N."/>
            <person name="Shiwa Y."/>
            <person name="Yoshikawa H."/>
            <person name="Okada S."/>
            <person name="Nakagawa J."/>
        </authorList>
    </citation>
    <scope>NUCLEOTIDE SEQUENCE [LARGE SCALE GENOMIC DNA]</scope>
    <source>
        <strain evidence="3">NRIC0644</strain>
    </source>
</reference>
<sequence>MLTDFVIQFFSEQPRRERAVFGLLTGKQTISILYAALIHQQLQWLHLYPSLSKEAFSAAITTLKVQRMLRETETGLILTEKGQHLKQAAVPQLPFPTHYQPWMNLPVFAPRFFLGVQVLSEASYANRAYQPISVNWATQQVVKQWYQQVDHRAAVITLSSLFQRLPTELADTLAANMIGHDYAGQLMPATLEAHFERLDALAALVQQLANTRSMWTALWGGPRDFVSRPAQQTLAQARAGMALPTIANRSHRKQSTINEHLLLAAIMGETLPIEHLVPLKIHRALDRVTQIYDHQALLAAIPGSTFFQIRLFQILSFQGRWPRVTT</sequence>
<dbReference type="EMBL" id="BAYM01000089">
    <property type="protein sequence ID" value="GAN36855.1"/>
    <property type="molecule type" value="Genomic_DNA"/>
</dbReference>
<name>A0A0C9NY09_LACPA</name>
<evidence type="ECO:0000313" key="2">
    <source>
        <dbReference type="EMBL" id="GAN36855.1"/>
    </source>
</evidence>
<accession>A0A0C9NY09</accession>
<gene>
    <name evidence="2" type="ORF">LC0644_1444</name>
</gene>